<proteinExistence type="predicted"/>
<dbReference type="SUPFAM" id="SSF141571">
    <property type="entry name" value="Pentapeptide repeat-like"/>
    <property type="match status" value="1"/>
</dbReference>
<reference evidence="1 2" key="1">
    <citation type="submission" date="2023-08" db="EMBL/GenBank/DDBJ databases">
        <authorList>
            <person name="Dale J."/>
        </authorList>
    </citation>
    <scope>NUCLEOTIDE SEQUENCE [LARGE SCALE GENOMIC DNA]</scope>
    <source>
        <strain evidence="1 2">2023EL-00788</strain>
    </source>
</reference>
<dbReference type="EMBL" id="JAVDKS010000010">
    <property type="protein sequence ID" value="MDQ2258663.1"/>
    <property type="molecule type" value="Genomic_DNA"/>
</dbReference>
<organism evidence="1 2">
    <name type="scientific">Enterobacter soli</name>
    <dbReference type="NCBI Taxonomy" id="885040"/>
    <lineage>
        <taxon>Bacteria</taxon>
        <taxon>Pseudomonadati</taxon>
        <taxon>Pseudomonadota</taxon>
        <taxon>Gammaproteobacteria</taxon>
        <taxon>Enterobacterales</taxon>
        <taxon>Enterobacteriaceae</taxon>
        <taxon>Enterobacter</taxon>
    </lineage>
</organism>
<dbReference type="Gene3D" id="2.160.20.80">
    <property type="entry name" value="E3 ubiquitin-protein ligase SopA"/>
    <property type="match status" value="1"/>
</dbReference>
<name>A0AAW8HE11_9ENTR</name>
<dbReference type="AlphaFoldDB" id="A0AAW8HE11"/>
<comment type="caution">
    <text evidence="1">The sequence shown here is derived from an EMBL/GenBank/DDBJ whole genome shotgun (WGS) entry which is preliminary data.</text>
</comment>
<dbReference type="RefSeq" id="WP_279114845.1">
    <property type="nucleotide sequence ID" value="NZ_JAVDKR010000010.1"/>
</dbReference>
<evidence type="ECO:0000313" key="1">
    <source>
        <dbReference type="EMBL" id="MDQ2258663.1"/>
    </source>
</evidence>
<sequence>MNLNAKRQGAMPLSLQNTQQNTISDLNGLIENRQLVGLNIRGEKISAIIYRSNLSKISFYDICFSNLTLNRCCLENITFENCDMRNVCFSHSMVTKPIVFRGCQVAGMRLMNMHRRMFVFEECSGVGQILIA</sequence>
<dbReference type="Proteomes" id="UP001225042">
    <property type="component" value="Unassembled WGS sequence"/>
</dbReference>
<keyword evidence="2" id="KW-1185">Reference proteome</keyword>
<evidence type="ECO:0000313" key="2">
    <source>
        <dbReference type="Proteomes" id="UP001225042"/>
    </source>
</evidence>
<gene>
    <name evidence="1" type="ORF">RBJ67_21265</name>
</gene>
<evidence type="ECO:0008006" key="3">
    <source>
        <dbReference type="Google" id="ProtNLM"/>
    </source>
</evidence>
<accession>A0AAW8HE11</accession>
<protein>
    <recommendedName>
        <fullName evidence="3">Pentapeptide repeat-containing protein</fullName>
    </recommendedName>
</protein>